<dbReference type="STRING" id="1408254.T458_07535"/>
<dbReference type="Gene3D" id="3.10.129.10">
    <property type="entry name" value="Hotdog Thioesterase"/>
    <property type="match status" value="1"/>
</dbReference>
<dbReference type="PIRSF" id="PIRSF003230">
    <property type="entry name" value="YbgC"/>
    <property type="match status" value="1"/>
</dbReference>
<dbReference type="EMBL" id="AYJU01000003">
    <property type="protein sequence ID" value="EST55568.1"/>
    <property type="molecule type" value="Genomic_DNA"/>
</dbReference>
<organism evidence="3 4">
    <name type="scientific">Brevibacillus panacihumi W25</name>
    <dbReference type="NCBI Taxonomy" id="1408254"/>
    <lineage>
        <taxon>Bacteria</taxon>
        <taxon>Bacillati</taxon>
        <taxon>Bacillota</taxon>
        <taxon>Bacilli</taxon>
        <taxon>Bacillales</taxon>
        <taxon>Paenibacillaceae</taxon>
        <taxon>Brevibacillus</taxon>
    </lineage>
</organism>
<dbReference type="InterPro" id="IPR006684">
    <property type="entry name" value="YbgC/YbaW"/>
</dbReference>
<name>V6MJG1_9BACL</name>
<evidence type="ECO:0000313" key="4">
    <source>
        <dbReference type="Proteomes" id="UP000017973"/>
    </source>
</evidence>
<dbReference type="PATRIC" id="fig|1408254.3.peg.1494"/>
<sequence length="151" mass="17370">MNPSQYQFRVRWGETDAAGIVYYPNFYKWMDEASHHFFHEIGFSFGHLFSEEKAGMPLLEALCKFTSPLMHEDEVCVRSAIISLKDKVFTIEHEFHRMGEVVASGYETRAWADFSNGKPKAVSIPNEIRKALATMQKKDDGTQENVREGML</sequence>
<dbReference type="OrthoDB" id="9800856at2"/>
<evidence type="ECO:0000256" key="2">
    <source>
        <dbReference type="ARBA" id="ARBA00022801"/>
    </source>
</evidence>
<evidence type="ECO:0000313" key="3">
    <source>
        <dbReference type="EMBL" id="EST55568.1"/>
    </source>
</evidence>
<dbReference type="RefSeq" id="WP_023555522.1">
    <property type="nucleotide sequence ID" value="NZ_KI629787.1"/>
</dbReference>
<dbReference type="SUPFAM" id="SSF54637">
    <property type="entry name" value="Thioesterase/thiol ester dehydrase-isomerase"/>
    <property type="match status" value="1"/>
</dbReference>
<protein>
    <submittedName>
        <fullName evidence="3">4-hydroxybenzoyl-CoA thioesterase</fullName>
    </submittedName>
</protein>
<dbReference type="eggNOG" id="COG0824">
    <property type="taxonomic scope" value="Bacteria"/>
</dbReference>
<dbReference type="HOGENOM" id="CLU_101141_5_2_9"/>
<dbReference type="CDD" id="cd00586">
    <property type="entry name" value="4HBT"/>
    <property type="match status" value="1"/>
</dbReference>
<dbReference type="PANTHER" id="PTHR31793">
    <property type="entry name" value="4-HYDROXYBENZOYL-COA THIOESTERASE FAMILY MEMBER"/>
    <property type="match status" value="1"/>
</dbReference>
<dbReference type="PANTHER" id="PTHR31793:SF27">
    <property type="entry name" value="NOVEL THIOESTERASE SUPERFAMILY DOMAIN AND SAPOSIN A-TYPE DOMAIN CONTAINING PROTEIN (0610012H03RIK)"/>
    <property type="match status" value="1"/>
</dbReference>
<dbReference type="Pfam" id="PF13279">
    <property type="entry name" value="4HBT_2"/>
    <property type="match status" value="1"/>
</dbReference>
<comment type="caution">
    <text evidence="3">The sequence shown here is derived from an EMBL/GenBank/DDBJ whole genome shotgun (WGS) entry which is preliminary data.</text>
</comment>
<keyword evidence="2" id="KW-0378">Hydrolase</keyword>
<comment type="similarity">
    <text evidence="1">Belongs to the 4-hydroxybenzoyl-CoA thioesterase family.</text>
</comment>
<dbReference type="InterPro" id="IPR050563">
    <property type="entry name" value="4-hydroxybenzoyl-CoA_TE"/>
</dbReference>
<dbReference type="Proteomes" id="UP000017973">
    <property type="component" value="Unassembled WGS sequence"/>
</dbReference>
<gene>
    <name evidence="3" type="ORF">T458_07535</name>
</gene>
<accession>V6MJG1</accession>
<evidence type="ECO:0000256" key="1">
    <source>
        <dbReference type="ARBA" id="ARBA00005953"/>
    </source>
</evidence>
<dbReference type="AlphaFoldDB" id="V6MJG1"/>
<reference evidence="3 4" key="1">
    <citation type="journal article" date="2014" name="Genome Announc.">
        <title>Draft Genome Sequence of Brevibacillus panacihumi Strain W25, a Halotolerant Hydrocarbon-Degrading Bacterium.</title>
        <authorList>
            <person name="Wang X."/>
            <person name="Jin D."/>
            <person name="Zhou L."/>
            <person name="Wu L."/>
            <person name="An W."/>
            <person name="Chen Y."/>
            <person name="Zhao L."/>
        </authorList>
    </citation>
    <scope>NUCLEOTIDE SEQUENCE [LARGE SCALE GENOMIC DNA]</scope>
    <source>
        <strain evidence="3 4">W25</strain>
    </source>
</reference>
<dbReference type="InterPro" id="IPR029069">
    <property type="entry name" value="HotDog_dom_sf"/>
</dbReference>
<keyword evidence="4" id="KW-1185">Reference proteome</keyword>
<proteinExistence type="inferred from homology"/>
<dbReference type="GO" id="GO:0047617">
    <property type="term" value="F:fatty acyl-CoA hydrolase activity"/>
    <property type="evidence" value="ECO:0007669"/>
    <property type="project" value="TreeGrafter"/>
</dbReference>